<accession>A0A1R2CRT6</accession>
<dbReference type="SUPFAM" id="SSF56112">
    <property type="entry name" value="Protein kinase-like (PK-like)"/>
    <property type="match status" value="1"/>
</dbReference>
<feature type="binding site" evidence="2">
    <location>
        <position position="39"/>
    </location>
    <ligand>
        <name>ATP</name>
        <dbReference type="ChEBI" id="CHEBI:30616"/>
    </ligand>
</feature>
<evidence type="ECO:0000313" key="4">
    <source>
        <dbReference type="EMBL" id="OMJ91722.1"/>
    </source>
</evidence>
<dbReference type="GO" id="GO:0004672">
    <property type="term" value="F:protein kinase activity"/>
    <property type="evidence" value="ECO:0007669"/>
    <property type="project" value="InterPro"/>
</dbReference>
<name>A0A1R2CRT6_9CILI</name>
<gene>
    <name evidence="4" type="ORF">SteCoe_5617</name>
</gene>
<dbReference type="Pfam" id="PF00069">
    <property type="entry name" value="Pkinase"/>
    <property type="match status" value="1"/>
</dbReference>
<keyword evidence="2" id="KW-0547">Nucleotide-binding</keyword>
<dbReference type="InterPro" id="IPR050235">
    <property type="entry name" value="CK1_Ser-Thr_kinase"/>
</dbReference>
<dbReference type="AlphaFoldDB" id="A0A1R2CRT6"/>
<dbReference type="InterPro" id="IPR000719">
    <property type="entry name" value="Prot_kinase_dom"/>
</dbReference>
<keyword evidence="5" id="KW-1185">Reference proteome</keyword>
<organism evidence="4 5">
    <name type="scientific">Stentor coeruleus</name>
    <dbReference type="NCBI Taxonomy" id="5963"/>
    <lineage>
        <taxon>Eukaryota</taxon>
        <taxon>Sar</taxon>
        <taxon>Alveolata</taxon>
        <taxon>Ciliophora</taxon>
        <taxon>Postciliodesmatophora</taxon>
        <taxon>Heterotrichea</taxon>
        <taxon>Heterotrichida</taxon>
        <taxon>Stentoridae</taxon>
        <taxon>Stentor</taxon>
    </lineage>
</organism>
<proteinExistence type="predicted"/>
<comment type="caution">
    <text evidence="4">The sequence shown here is derived from an EMBL/GenBank/DDBJ whole genome shotgun (WGS) entry which is preliminary data.</text>
</comment>
<dbReference type="Gene3D" id="1.10.510.10">
    <property type="entry name" value="Transferase(Phosphotransferase) domain 1"/>
    <property type="match status" value="1"/>
</dbReference>
<evidence type="ECO:0000256" key="2">
    <source>
        <dbReference type="PROSITE-ProRule" id="PRU10141"/>
    </source>
</evidence>
<feature type="domain" description="Protein kinase" evidence="3">
    <location>
        <begin position="10"/>
        <end position="278"/>
    </location>
</feature>
<dbReference type="PROSITE" id="PS50011">
    <property type="entry name" value="PROTEIN_KINASE_DOM"/>
    <property type="match status" value="1"/>
</dbReference>
<sequence>MDLSLIPERFSVKKILGQGNFGVIYKAIDKEANQPVAIKLIRNRNGIHELKNEVKILTRLQGGDGIPTLIWSEKNTNHYVMELLGSCVNDKFISQNHIMCESNFIIIAEQLLQRLEFIHSKSVIHRDLKPHQLVLGGPKHKKIYLIDYGLSKLFESRNGKHIPFSERRPFAGTFNYASLNAHLGFQQSRRDDLESYCYILAYFLTGDLPWRISQATQNEAAIKKMKLSIKPHELYGNEVSLSKIFTYVRSLEFEQKPDYAYIQGLLGEYKKNIKNPLYRISWNLKRNNSVKNKTQTNHSCRKRHKSVVALIGDDLEANDMSATQVTNKYPEFKKRQKPMKRKFISEAPTADSLKINTDISCCVF</sequence>
<evidence type="ECO:0000313" key="5">
    <source>
        <dbReference type="Proteomes" id="UP000187209"/>
    </source>
</evidence>
<protein>
    <recommendedName>
        <fullName evidence="1">Casein kinase I</fullName>
    </recommendedName>
</protein>
<keyword evidence="2" id="KW-0067">ATP-binding</keyword>
<dbReference type="PANTHER" id="PTHR11909">
    <property type="entry name" value="CASEIN KINASE-RELATED"/>
    <property type="match status" value="1"/>
</dbReference>
<evidence type="ECO:0000259" key="3">
    <source>
        <dbReference type="PROSITE" id="PS50011"/>
    </source>
</evidence>
<dbReference type="PROSITE" id="PS00107">
    <property type="entry name" value="PROTEIN_KINASE_ATP"/>
    <property type="match status" value="1"/>
</dbReference>
<dbReference type="InterPro" id="IPR017441">
    <property type="entry name" value="Protein_kinase_ATP_BS"/>
</dbReference>
<dbReference type="Proteomes" id="UP000187209">
    <property type="component" value="Unassembled WGS sequence"/>
</dbReference>
<dbReference type="OrthoDB" id="5979581at2759"/>
<reference evidence="4 5" key="1">
    <citation type="submission" date="2016-11" db="EMBL/GenBank/DDBJ databases">
        <title>The macronuclear genome of Stentor coeruleus: a giant cell with tiny introns.</title>
        <authorList>
            <person name="Slabodnick M."/>
            <person name="Ruby J.G."/>
            <person name="Reiff S.B."/>
            <person name="Swart E.C."/>
            <person name="Gosai S."/>
            <person name="Prabakaran S."/>
            <person name="Witkowska E."/>
            <person name="Larue G.E."/>
            <person name="Fisher S."/>
            <person name="Freeman R.M."/>
            <person name="Gunawardena J."/>
            <person name="Chu W."/>
            <person name="Stover N.A."/>
            <person name="Gregory B.D."/>
            <person name="Nowacki M."/>
            <person name="Derisi J."/>
            <person name="Roy S.W."/>
            <person name="Marshall W.F."/>
            <person name="Sood P."/>
        </authorList>
    </citation>
    <scope>NUCLEOTIDE SEQUENCE [LARGE SCALE GENOMIC DNA]</scope>
    <source>
        <strain evidence="4">WM001</strain>
    </source>
</reference>
<dbReference type="GO" id="GO:0005524">
    <property type="term" value="F:ATP binding"/>
    <property type="evidence" value="ECO:0007669"/>
    <property type="project" value="UniProtKB-UniRule"/>
</dbReference>
<dbReference type="EMBL" id="MPUH01000075">
    <property type="protein sequence ID" value="OMJ91722.1"/>
    <property type="molecule type" value="Genomic_DNA"/>
</dbReference>
<evidence type="ECO:0000256" key="1">
    <source>
        <dbReference type="ARBA" id="ARBA00023860"/>
    </source>
</evidence>
<dbReference type="InterPro" id="IPR011009">
    <property type="entry name" value="Kinase-like_dom_sf"/>
</dbReference>